<dbReference type="Pfam" id="PF11951">
    <property type="entry name" value="Fungal_trans_2"/>
    <property type="match status" value="1"/>
</dbReference>
<organism evidence="2 3">
    <name type="scientific">Glarea lozoyensis (strain ATCC 20868 / MF5171)</name>
    <dbReference type="NCBI Taxonomy" id="1116229"/>
    <lineage>
        <taxon>Eukaryota</taxon>
        <taxon>Fungi</taxon>
        <taxon>Dikarya</taxon>
        <taxon>Ascomycota</taxon>
        <taxon>Pezizomycotina</taxon>
        <taxon>Leotiomycetes</taxon>
        <taxon>Helotiales</taxon>
        <taxon>Helotiaceae</taxon>
        <taxon>Glarea</taxon>
    </lineage>
</organism>
<dbReference type="AlphaFoldDB" id="S3CV75"/>
<dbReference type="GeneID" id="19472045"/>
<sequence length="495" mass="55252">MVDVPLAAHVSRIVMELASRPDASQQDADGESDDSMTERPQAVLPVSPESTPSPTSSLPHRRKPRVHRVGQTKVKRRRENTPSSPGRPSKKKNRKEEAEQSRVDMLLGGADPFGAFSLPQNSTTDMALHHWVSVFQNTRMAISPRKAWLKINLSDKTLLSVTTYCSAYHFYFLRHMRAPPACLWQKSNAIRNINMELRRPNSVPSDHIMVAVAVMTLLECLAGEVKECVIHRKGLQLMVHVRGGIQNLGLDGAASRTISWADTCYSILMRTKPILQPTLVPSAGESPIAGFSTGDLKDRLRLLTKTSDFTKQIIYIWLRLRYLTEFLARMSSEKTHQIDDYFFTDKIDLVERLVISLLHSEGLAESGAVAFFTAFLNASLIYIYEELRECPRWTNVCICLSQRIHSGLQMANLSFIARHCSDLLLWMLVLGRSGNSPIGGEVGMIWYSSAIGDMEDHLGIEVPRSLSGLEYFNVAEGTRPTESRSGPRSGSSSAI</sequence>
<evidence type="ECO:0000256" key="1">
    <source>
        <dbReference type="SAM" id="MobiDB-lite"/>
    </source>
</evidence>
<evidence type="ECO:0000313" key="3">
    <source>
        <dbReference type="Proteomes" id="UP000016922"/>
    </source>
</evidence>
<feature type="compositionally biased region" description="Basic residues" evidence="1">
    <location>
        <begin position="59"/>
        <end position="78"/>
    </location>
</feature>
<keyword evidence="3" id="KW-1185">Reference proteome</keyword>
<gene>
    <name evidence="2" type="ORF">GLAREA_13005</name>
</gene>
<dbReference type="PANTHER" id="PTHR37540:SF5">
    <property type="entry name" value="TRANSCRIPTION FACTOR DOMAIN-CONTAINING PROTEIN"/>
    <property type="match status" value="1"/>
</dbReference>
<proteinExistence type="predicted"/>
<name>S3CV75_GLAL2</name>
<evidence type="ECO:0008006" key="4">
    <source>
        <dbReference type="Google" id="ProtNLM"/>
    </source>
</evidence>
<evidence type="ECO:0000313" key="2">
    <source>
        <dbReference type="EMBL" id="EPE30282.1"/>
    </source>
</evidence>
<dbReference type="HOGENOM" id="CLU_557879_0_0_1"/>
<dbReference type="InterPro" id="IPR021858">
    <property type="entry name" value="Fun_TF"/>
</dbReference>
<dbReference type="Proteomes" id="UP000016922">
    <property type="component" value="Unassembled WGS sequence"/>
</dbReference>
<dbReference type="RefSeq" id="XP_008082675.1">
    <property type="nucleotide sequence ID" value="XM_008084484.1"/>
</dbReference>
<dbReference type="OrthoDB" id="4158087at2759"/>
<dbReference type="PANTHER" id="PTHR37540">
    <property type="entry name" value="TRANSCRIPTION FACTOR (ACR-2), PUTATIVE-RELATED-RELATED"/>
    <property type="match status" value="1"/>
</dbReference>
<accession>S3CV75</accession>
<protein>
    <recommendedName>
        <fullName evidence="4">Transcription factor domain-containing protein</fullName>
    </recommendedName>
</protein>
<feature type="compositionally biased region" description="Low complexity" evidence="1">
    <location>
        <begin position="43"/>
        <end position="58"/>
    </location>
</feature>
<dbReference type="OMA" id="RICSATI"/>
<dbReference type="KEGG" id="glz:GLAREA_13005"/>
<dbReference type="eggNOG" id="ENOG502SVVP">
    <property type="taxonomic scope" value="Eukaryota"/>
</dbReference>
<dbReference type="EMBL" id="KE145364">
    <property type="protein sequence ID" value="EPE30282.1"/>
    <property type="molecule type" value="Genomic_DNA"/>
</dbReference>
<reference evidence="2 3" key="1">
    <citation type="journal article" date="2013" name="BMC Genomics">
        <title>Genomics-driven discovery of the pneumocandin biosynthetic gene cluster in the fungus Glarea lozoyensis.</title>
        <authorList>
            <person name="Chen L."/>
            <person name="Yue Q."/>
            <person name="Zhang X."/>
            <person name="Xiang M."/>
            <person name="Wang C."/>
            <person name="Li S."/>
            <person name="Che Y."/>
            <person name="Ortiz-Lopez F.J."/>
            <person name="Bills G.F."/>
            <person name="Liu X."/>
            <person name="An Z."/>
        </authorList>
    </citation>
    <scope>NUCLEOTIDE SEQUENCE [LARGE SCALE GENOMIC DNA]</scope>
    <source>
        <strain evidence="3">ATCC 20868 / MF5171</strain>
    </source>
</reference>
<feature type="region of interest" description="Disordered" evidence="1">
    <location>
        <begin position="17"/>
        <end position="101"/>
    </location>
</feature>